<dbReference type="KEGG" id="mzh:Mzhil_1309"/>
<dbReference type="SUPFAM" id="SSF52540">
    <property type="entry name" value="P-loop containing nucleoside triphosphate hydrolases"/>
    <property type="match status" value="1"/>
</dbReference>
<evidence type="ECO:0000259" key="5">
    <source>
        <dbReference type="Pfam" id="PF01935"/>
    </source>
</evidence>
<keyword evidence="7" id="KW-1185">Reference proteome</keyword>
<dbReference type="PANTHER" id="PTHR42957:SF1">
    <property type="entry name" value="HELICASE MJ1565-RELATED"/>
    <property type="match status" value="1"/>
</dbReference>
<comment type="catalytic activity">
    <reaction evidence="4">
        <text>ATP + H2O = ADP + phosphate + H(+)</text>
        <dbReference type="Rhea" id="RHEA:13065"/>
        <dbReference type="ChEBI" id="CHEBI:15377"/>
        <dbReference type="ChEBI" id="CHEBI:15378"/>
        <dbReference type="ChEBI" id="CHEBI:30616"/>
        <dbReference type="ChEBI" id="CHEBI:43474"/>
        <dbReference type="ChEBI" id="CHEBI:456216"/>
        <dbReference type="EC" id="5.6.2.4"/>
    </reaction>
</comment>
<dbReference type="Gene3D" id="3.40.50.300">
    <property type="entry name" value="P-loop containing nucleotide triphosphate hydrolases"/>
    <property type="match status" value="2"/>
</dbReference>
<dbReference type="GeneID" id="10822945"/>
<evidence type="ECO:0000256" key="2">
    <source>
        <dbReference type="ARBA" id="ARBA00034617"/>
    </source>
</evidence>
<comment type="catalytic activity">
    <reaction evidence="2">
        <text>Couples ATP hydrolysis with the unwinding of duplex DNA by translocating in the 3'-5' direction.</text>
        <dbReference type="EC" id="5.6.2.4"/>
    </reaction>
</comment>
<sequence>MKLFPKDKVVGIFRGFSQGGMEFHAEIMLPYRNEFQSVPMHGQFLLVQLENENEAVLGRITSLSSEGRLASSSGEDYGIRAINDDRVIPEDLRKQYLKYRVDIRVLGVLRLEDGSIVFAPSHRRLPHVGSKVAFLSDNIMREVAGHNLDGVELGYFALGEFVFGGTDDRLKQEPWIRIKSPDVIPRFQIKNLVSRRSFIFARAGFGKSNLNKLLFSNLYKVTPTIEKRNGRKVPVGTIIFDPDGEYYWPDDRHRPGLCDVPELEDKLVIFTKKKGPSDFYNSFVASDIKLDIRRLRPSDVISIALGPDKQEQQNVRKLKGLRDQNWKELVDLIHDQGNLADEEKVKELLHLKDDQNAEMAAARANMTAIVKMLHDPGSWMLDMLIYSLKKGKLCIIDISQLRGEPALILSGIILQTIFEFNQAQFTNSNPETIPTIAVVEEAQSVLGNKGSLRTYVEWVKEGRKYDLGAVLITQQPGSISSEILSQGDNWFAFHLLSAGDLQALKKANAHFSDDILSTLLNEPIVGNGVFWSSAGGKSYPIPLRVMSFEEIYKVRDEEYNLPKAKTFVQELKDTFGRTIKPKTVQEPPSIDKVSEKSTLDDFESEEEEVEIDYMETYIIDTIELFKTDELTIGKIKNNGLPWFGVQKRISELLPDVIDKDERLYKIAYTITPRVLNEVFGEGNWDTEARPKSSGSGTTKWIILNK</sequence>
<comment type="similarity">
    <text evidence="1">Belongs to the HerA family.</text>
</comment>
<proteinExistence type="inferred from homology"/>
<dbReference type="GO" id="GO:0043138">
    <property type="term" value="F:3'-5' DNA helicase activity"/>
    <property type="evidence" value="ECO:0007669"/>
    <property type="project" value="UniProtKB-EC"/>
</dbReference>
<dbReference type="EMBL" id="CP002101">
    <property type="protein sequence ID" value="AEH61160.1"/>
    <property type="molecule type" value="Genomic_DNA"/>
</dbReference>
<dbReference type="InterPro" id="IPR008571">
    <property type="entry name" value="HerA-like"/>
</dbReference>
<evidence type="ECO:0000256" key="3">
    <source>
        <dbReference type="ARBA" id="ARBA00048954"/>
    </source>
</evidence>
<dbReference type="InterPro" id="IPR027417">
    <property type="entry name" value="P-loop_NTPase"/>
</dbReference>
<dbReference type="Proteomes" id="UP000006622">
    <property type="component" value="Chromosome"/>
</dbReference>
<organism evidence="6 7">
    <name type="scientific">Methanosalsum zhilinae (strain DSM 4017 / NBRC 107636 / OCM 62 / WeN5)</name>
    <name type="common">Methanohalophilus zhilinae</name>
    <dbReference type="NCBI Taxonomy" id="679901"/>
    <lineage>
        <taxon>Archaea</taxon>
        <taxon>Methanobacteriati</taxon>
        <taxon>Methanobacteriota</taxon>
        <taxon>Stenosarchaea group</taxon>
        <taxon>Methanomicrobia</taxon>
        <taxon>Methanosarcinales</taxon>
        <taxon>Methanosarcinaceae</taxon>
        <taxon>Methanosalsum</taxon>
    </lineage>
</organism>
<dbReference type="OrthoDB" id="107033at2157"/>
<dbReference type="GO" id="GO:0043139">
    <property type="term" value="F:5'-3' DNA helicase activity"/>
    <property type="evidence" value="ECO:0007669"/>
    <property type="project" value="UniProtKB-EC"/>
</dbReference>
<protein>
    <recommendedName>
        <fullName evidence="5">Helicase HerA central domain-containing protein</fullName>
    </recommendedName>
</protein>
<dbReference type="PANTHER" id="PTHR42957">
    <property type="entry name" value="HELICASE MJ1565-RELATED"/>
    <property type="match status" value="1"/>
</dbReference>
<evidence type="ECO:0000313" key="6">
    <source>
        <dbReference type="EMBL" id="AEH61160.1"/>
    </source>
</evidence>
<name>F7XN44_METZD</name>
<comment type="catalytic activity">
    <reaction evidence="3">
        <text>ATP + H2O = ADP + phosphate + H(+)</text>
        <dbReference type="Rhea" id="RHEA:13065"/>
        <dbReference type="ChEBI" id="CHEBI:15377"/>
        <dbReference type="ChEBI" id="CHEBI:15378"/>
        <dbReference type="ChEBI" id="CHEBI:30616"/>
        <dbReference type="ChEBI" id="CHEBI:43474"/>
        <dbReference type="ChEBI" id="CHEBI:456216"/>
        <dbReference type="EC" id="5.6.2.3"/>
    </reaction>
</comment>
<gene>
    <name evidence="6" type="ordered locus">Mzhil_1309</name>
</gene>
<dbReference type="RefSeq" id="WP_013898597.1">
    <property type="nucleotide sequence ID" value="NC_015676.1"/>
</dbReference>
<evidence type="ECO:0000256" key="1">
    <source>
        <dbReference type="ARBA" id="ARBA00007816"/>
    </source>
</evidence>
<evidence type="ECO:0000256" key="4">
    <source>
        <dbReference type="ARBA" id="ARBA00048988"/>
    </source>
</evidence>
<dbReference type="STRING" id="679901.Mzhil_1309"/>
<dbReference type="InterPro" id="IPR002789">
    <property type="entry name" value="HerA_central"/>
</dbReference>
<dbReference type="AlphaFoldDB" id="F7XN44"/>
<evidence type="ECO:0000313" key="7">
    <source>
        <dbReference type="Proteomes" id="UP000006622"/>
    </source>
</evidence>
<feature type="domain" description="Helicase HerA central" evidence="5">
    <location>
        <begin position="187"/>
        <end position="416"/>
    </location>
</feature>
<dbReference type="HOGENOM" id="CLU_388784_0_0_2"/>
<dbReference type="Pfam" id="PF01935">
    <property type="entry name" value="DUF87"/>
    <property type="match status" value="1"/>
</dbReference>
<reference evidence="6 7" key="1">
    <citation type="submission" date="2010-07" db="EMBL/GenBank/DDBJ databases">
        <title>The complete genome of Methanosalsum zhilinae DSM 4017.</title>
        <authorList>
            <consortium name="US DOE Joint Genome Institute (JGI-PGF)"/>
            <person name="Lucas S."/>
            <person name="Copeland A."/>
            <person name="Lapidus A."/>
            <person name="Glavina del Rio T."/>
            <person name="Dalin E."/>
            <person name="Tice H."/>
            <person name="Bruce D."/>
            <person name="Goodwin L."/>
            <person name="Pitluck S."/>
            <person name="Kyrpides N."/>
            <person name="Mavromatis K."/>
            <person name="Ovchinnikova G."/>
            <person name="Daligault H."/>
            <person name="Detter J.C."/>
            <person name="Han C."/>
            <person name="Tapia R."/>
            <person name="Larimer F."/>
            <person name="Land M."/>
            <person name="Hauser L."/>
            <person name="Markowitz V."/>
            <person name="Cheng J.-F."/>
            <person name="Hugenholtz P."/>
            <person name="Woyke T."/>
            <person name="Wu D."/>
            <person name="Spring S."/>
            <person name="Schueler E."/>
            <person name="Brambilla E."/>
            <person name="Klenk H.-P."/>
            <person name="Eisen J.A."/>
        </authorList>
    </citation>
    <scope>NUCLEOTIDE SEQUENCE [LARGE SCALE GENOMIC DNA]</scope>
    <source>
        <strain evidence="7">DSM 4017 / NBRC 107636 / OCM 62 / WeN5</strain>
    </source>
</reference>
<accession>F7XN44</accession>